<dbReference type="AlphaFoldDB" id="A0ABD5IA45"/>
<gene>
    <name evidence="1" type="ORF">BTTOUR_35095</name>
    <name evidence="2" type="ORF">BTTOUR_35645</name>
</gene>
<evidence type="ECO:0000313" key="1">
    <source>
        <dbReference type="EMBL" id="MDW9213977.1"/>
    </source>
</evidence>
<dbReference type="Proteomes" id="UP001272716">
    <property type="component" value="Unassembled WGS sequence"/>
</dbReference>
<proteinExistence type="predicted"/>
<protein>
    <recommendedName>
        <fullName evidence="4">YopX protein domain-containing protein</fullName>
    </recommendedName>
</protein>
<reference evidence="1 3" key="1">
    <citation type="submission" date="2023-10" db="EMBL/GenBank/DDBJ databases">
        <title>Draft Genome Sequence of Bacillus thuringiensis serovar. toumanoffi 4059: Identification of a Novel Cry Protein Candidate.</title>
        <authorList>
            <person name="Murdoch R.W."/>
            <person name="Gemler B."/>
            <person name="Heater B.S."/>
        </authorList>
    </citation>
    <scope>NUCLEOTIDE SEQUENCE [LARGE SCALE GENOMIC DNA]</scope>
    <source>
        <strain evidence="1 3">4059</strain>
    </source>
</reference>
<evidence type="ECO:0008006" key="4">
    <source>
        <dbReference type="Google" id="ProtNLM"/>
    </source>
</evidence>
<accession>A0ABD5IA45</accession>
<evidence type="ECO:0000313" key="2">
    <source>
        <dbReference type="EMBL" id="MDW9214087.1"/>
    </source>
</evidence>
<comment type="caution">
    <text evidence="1">The sequence shown here is derived from an EMBL/GenBank/DDBJ whole genome shotgun (WGS) entry which is preliminary data.</text>
</comment>
<sequence>MNKAIVFETKKDIYWEDWGHLRKVFSKGKIYQGTLHKSGKVTAETPYYEGISDYVDLDSIEIRFRLHDWVIHEKSQSVFKILEIYEFNGLAFLRDDCRDTGDIEAIEECRLATEKEIEKEQLRRKREKVCSHIKI</sequence>
<organism evidence="1 3">
    <name type="scientific">Bacillus thuringiensis serovar toumanoffi</name>
    <dbReference type="NCBI Taxonomy" id="180862"/>
    <lineage>
        <taxon>Bacteria</taxon>
        <taxon>Bacillati</taxon>
        <taxon>Bacillota</taxon>
        <taxon>Bacilli</taxon>
        <taxon>Bacillales</taxon>
        <taxon>Bacillaceae</taxon>
        <taxon>Bacillus</taxon>
        <taxon>Bacillus cereus group</taxon>
    </lineage>
</organism>
<evidence type="ECO:0000313" key="3">
    <source>
        <dbReference type="Proteomes" id="UP001272716"/>
    </source>
</evidence>
<dbReference type="RefSeq" id="WP_001030235.1">
    <property type="nucleotide sequence ID" value="NZ_JAWQCK010000011.1"/>
</dbReference>
<dbReference type="EMBL" id="JAWQCK010000011">
    <property type="protein sequence ID" value="MDW9213977.1"/>
    <property type="molecule type" value="Genomic_DNA"/>
</dbReference>
<dbReference type="EMBL" id="JAWQCK010000011">
    <property type="protein sequence ID" value="MDW9214087.1"/>
    <property type="molecule type" value="Genomic_DNA"/>
</dbReference>
<name>A0ABD5IA45_BACTU</name>